<dbReference type="Proteomes" id="UP001472677">
    <property type="component" value="Unassembled WGS sequence"/>
</dbReference>
<evidence type="ECO:0000313" key="2">
    <source>
        <dbReference type="Proteomes" id="UP001472677"/>
    </source>
</evidence>
<dbReference type="EMBL" id="JBBPBM010000016">
    <property type="protein sequence ID" value="KAK8557918.1"/>
    <property type="molecule type" value="Genomic_DNA"/>
</dbReference>
<proteinExistence type="predicted"/>
<sequence>MEQARLDCYRIGFNCQCFNFIYAYALMICSNRITKGMSRLRQWVLLGQTFRLRQSVLLFYWLIPKSNNMLSCLHSISLGKKLSPFIIDVTTISSLQGNLFATSS</sequence>
<comment type="caution">
    <text evidence="1">The sequence shown here is derived from an EMBL/GenBank/DDBJ whole genome shotgun (WGS) entry which is preliminary data.</text>
</comment>
<gene>
    <name evidence="1" type="ORF">V6N12_010141</name>
</gene>
<keyword evidence="2" id="KW-1185">Reference proteome</keyword>
<accession>A0ABR2ECU0</accession>
<reference evidence="1 2" key="1">
    <citation type="journal article" date="2024" name="G3 (Bethesda)">
        <title>Genome assembly of Hibiscus sabdariffa L. provides insights into metabolisms of medicinal natural products.</title>
        <authorList>
            <person name="Kim T."/>
        </authorList>
    </citation>
    <scope>NUCLEOTIDE SEQUENCE [LARGE SCALE GENOMIC DNA]</scope>
    <source>
        <strain evidence="1">TK-2024</strain>
        <tissue evidence="1">Old leaves</tissue>
    </source>
</reference>
<name>A0ABR2ECU0_9ROSI</name>
<protein>
    <submittedName>
        <fullName evidence="1">Uncharacterized protein</fullName>
    </submittedName>
</protein>
<evidence type="ECO:0000313" key="1">
    <source>
        <dbReference type="EMBL" id="KAK8557918.1"/>
    </source>
</evidence>
<organism evidence="1 2">
    <name type="scientific">Hibiscus sabdariffa</name>
    <name type="common">roselle</name>
    <dbReference type="NCBI Taxonomy" id="183260"/>
    <lineage>
        <taxon>Eukaryota</taxon>
        <taxon>Viridiplantae</taxon>
        <taxon>Streptophyta</taxon>
        <taxon>Embryophyta</taxon>
        <taxon>Tracheophyta</taxon>
        <taxon>Spermatophyta</taxon>
        <taxon>Magnoliopsida</taxon>
        <taxon>eudicotyledons</taxon>
        <taxon>Gunneridae</taxon>
        <taxon>Pentapetalae</taxon>
        <taxon>rosids</taxon>
        <taxon>malvids</taxon>
        <taxon>Malvales</taxon>
        <taxon>Malvaceae</taxon>
        <taxon>Malvoideae</taxon>
        <taxon>Hibiscus</taxon>
    </lineage>
</organism>